<organism evidence="1 2">
    <name type="scientific">Polytolypa hystricis (strain UAMH7299)</name>
    <dbReference type="NCBI Taxonomy" id="1447883"/>
    <lineage>
        <taxon>Eukaryota</taxon>
        <taxon>Fungi</taxon>
        <taxon>Dikarya</taxon>
        <taxon>Ascomycota</taxon>
        <taxon>Pezizomycotina</taxon>
        <taxon>Eurotiomycetes</taxon>
        <taxon>Eurotiomycetidae</taxon>
        <taxon>Onygenales</taxon>
        <taxon>Onygenales incertae sedis</taxon>
        <taxon>Polytolypa</taxon>
    </lineage>
</organism>
<evidence type="ECO:0000313" key="2">
    <source>
        <dbReference type="Proteomes" id="UP000224634"/>
    </source>
</evidence>
<reference evidence="1 2" key="1">
    <citation type="submission" date="2017-10" db="EMBL/GenBank/DDBJ databases">
        <title>Comparative genomics in systemic dimorphic fungi from Ajellomycetaceae.</title>
        <authorList>
            <person name="Munoz J.F."/>
            <person name="Mcewen J.G."/>
            <person name="Clay O.K."/>
            <person name="Cuomo C.A."/>
        </authorList>
    </citation>
    <scope>NUCLEOTIDE SEQUENCE [LARGE SCALE GENOMIC DNA]</scope>
    <source>
        <strain evidence="1 2">UAMH7299</strain>
    </source>
</reference>
<dbReference type="OrthoDB" id="5059218at2759"/>
<dbReference type="STRING" id="1447883.A0A2B7XDL1"/>
<accession>A0A2B7XDL1</accession>
<sequence>MLANLPQELIITHAVILKDETFLRAFINEYWLGRYPLNSGDGAFITRRFAEPRMEHAHSDYAVSRYRPSEQSLSSANCQVGEEYISLAYHATAIFPSGMELERSSRVGVHCEALSNPEFLSERTTIQDVLYPSRVLIGSSNTPSRIAAAKPLTRRWVSPDKNHHDGLLVL</sequence>
<name>A0A2B7XDL1_POLH7</name>
<gene>
    <name evidence="1" type="ORF">AJ80_08095</name>
</gene>
<evidence type="ECO:0000313" key="1">
    <source>
        <dbReference type="EMBL" id="PGH06822.1"/>
    </source>
</evidence>
<dbReference type="Proteomes" id="UP000224634">
    <property type="component" value="Unassembled WGS sequence"/>
</dbReference>
<keyword evidence="2" id="KW-1185">Reference proteome</keyword>
<proteinExistence type="predicted"/>
<dbReference type="EMBL" id="PDNA01000175">
    <property type="protein sequence ID" value="PGH06822.1"/>
    <property type="molecule type" value="Genomic_DNA"/>
</dbReference>
<protein>
    <submittedName>
        <fullName evidence="1">Uncharacterized protein</fullName>
    </submittedName>
</protein>
<dbReference type="AlphaFoldDB" id="A0A2B7XDL1"/>
<comment type="caution">
    <text evidence="1">The sequence shown here is derived from an EMBL/GenBank/DDBJ whole genome shotgun (WGS) entry which is preliminary data.</text>
</comment>
<dbReference type="Gene3D" id="3.40.50.720">
    <property type="entry name" value="NAD(P)-binding Rossmann-like Domain"/>
    <property type="match status" value="1"/>
</dbReference>